<dbReference type="Gene3D" id="3.40.50.920">
    <property type="match status" value="1"/>
</dbReference>
<feature type="domain" description="Pyruvate/ketoisovalerate oxidoreductase catalytic" evidence="2">
    <location>
        <begin position="30"/>
        <end position="219"/>
    </location>
</feature>
<dbReference type="InterPro" id="IPR009014">
    <property type="entry name" value="Transketo_C/PFOR_II"/>
</dbReference>
<dbReference type="SUPFAM" id="SSF52518">
    <property type="entry name" value="Thiamin diphosphate-binding fold (THDP-binding)"/>
    <property type="match status" value="1"/>
</dbReference>
<dbReference type="InterPro" id="IPR019752">
    <property type="entry name" value="Pyrv/ketoisovalerate_OxRed_cat"/>
</dbReference>
<dbReference type="EMBL" id="JACPUR010000030">
    <property type="protein sequence ID" value="MBI3128390.1"/>
    <property type="molecule type" value="Genomic_DNA"/>
</dbReference>
<dbReference type="NCBIfam" id="TIGR03710">
    <property type="entry name" value="OAFO_sf"/>
    <property type="match status" value="1"/>
</dbReference>
<dbReference type="GO" id="GO:0016903">
    <property type="term" value="F:oxidoreductase activity, acting on the aldehyde or oxo group of donors"/>
    <property type="evidence" value="ECO:0007669"/>
    <property type="project" value="InterPro"/>
</dbReference>
<feature type="domain" description="Pyruvate flavodoxin/ferredoxin oxidoreductase pyrimidine binding" evidence="3">
    <location>
        <begin position="268"/>
        <end position="479"/>
    </location>
</feature>
<dbReference type="Pfam" id="PF17147">
    <property type="entry name" value="PFOR_II"/>
    <property type="match status" value="1"/>
</dbReference>
<comment type="caution">
    <text evidence="5">The sequence shown here is derived from an EMBL/GenBank/DDBJ whole genome shotgun (WGS) entry which is preliminary data.</text>
</comment>
<dbReference type="Gene3D" id="3.40.920.10">
    <property type="entry name" value="Pyruvate-ferredoxin oxidoreductase, PFOR, domain III"/>
    <property type="match status" value="1"/>
</dbReference>
<dbReference type="InterPro" id="IPR050722">
    <property type="entry name" value="Pyruvate:ferred/Flavod_OxRd"/>
</dbReference>
<proteinExistence type="predicted"/>
<dbReference type="InterPro" id="IPR002880">
    <property type="entry name" value="Pyrv_Fd/Flavodoxin_OxRdtase_N"/>
</dbReference>
<dbReference type="PANTHER" id="PTHR32154">
    <property type="entry name" value="PYRUVATE-FLAVODOXIN OXIDOREDUCTASE-RELATED"/>
    <property type="match status" value="1"/>
</dbReference>
<dbReference type="Gene3D" id="3.40.50.970">
    <property type="match status" value="1"/>
</dbReference>
<dbReference type="AlphaFoldDB" id="A0A932I1W4"/>
<dbReference type="PANTHER" id="PTHR32154:SF20">
    <property type="entry name" value="2-OXOGLUTARATE OXIDOREDUCTASE SUBUNIT KORA"/>
    <property type="match status" value="1"/>
</dbReference>
<evidence type="ECO:0000259" key="2">
    <source>
        <dbReference type="Pfam" id="PF01558"/>
    </source>
</evidence>
<dbReference type="SUPFAM" id="SSF53323">
    <property type="entry name" value="Pyruvate-ferredoxin oxidoreductase, PFOR, domain III"/>
    <property type="match status" value="1"/>
</dbReference>
<dbReference type="InterPro" id="IPR002869">
    <property type="entry name" value="Pyrv_flavodox_OxRed_cen"/>
</dbReference>
<dbReference type="SUPFAM" id="SSF52922">
    <property type="entry name" value="TK C-terminal domain-like"/>
    <property type="match status" value="1"/>
</dbReference>
<dbReference type="Pfam" id="PF01855">
    <property type="entry name" value="POR_N"/>
    <property type="match status" value="1"/>
</dbReference>
<evidence type="ECO:0000259" key="3">
    <source>
        <dbReference type="Pfam" id="PF01855"/>
    </source>
</evidence>
<keyword evidence="1" id="KW-0560">Oxidoreductase</keyword>
<reference evidence="5" key="1">
    <citation type="submission" date="2020-07" db="EMBL/GenBank/DDBJ databases">
        <title>Huge and variable diversity of episymbiotic CPR bacteria and DPANN archaea in groundwater ecosystems.</title>
        <authorList>
            <person name="He C.Y."/>
            <person name="Keren R."/>
            <person name="Whittaker M."/>
            <person name="Farag I.F."/>
            <person name="Doudna J."/>
            <person name="Cate J.H.D."/>
            <person name="Banfield J.F."/>
        </authorList>
    </citation>
    <scope>NUCLEOTIDE SEQUENCE</scope>
    <source>
        <strain evidence="5">NC_groundwater_763_Ag_S-0.2um_68_21</strain>
    </source>
</reference>
<dbReference type="Proteomes" id="UP000782312">
    <property type="component" value="Unassembled WGS sequence"/>
</dbReference>
<dbReference type="InterPro" id="IPR022367">
    <property type="entry name" value="2-oxoacid/accept_OxRdtase_asu"/>
</dbReference>
<feature type="domain" description="Pyruvate:ferredoxin oxidoreductase core" evidence="4">
    <location>
        <begin position="521"/>
        <end position="591"/>
    </location>
</feature>
<evidence type="ECO:0000256" key="1">
    <source>
        <dbReference type="ARBA" id="ARBA00023002"/>
    </source>
</evidence>
<name>A0A932I1W4_UNCTE</name>
<organism evidence="5 6">
    <name type="scientific">Tectimicrobiota bacterium</name>
    <dbReference type="NCBI Taxonomy" id="2528274"/>
    <lineage>
        <taxon>Bacteria</taxon>
        <taxon>Pseudomonadati</taxon>
        <taxon>Nitrospinota/Tectimicrobiota group</taxon>
        <taxon>Candidatus Tectimicrobiota</taxon>
    </lineage>
</organism>
<accession>A0A932I1W4</accession>
<dbReference type="InterPro" id="IPR033412">
    <property type="entry name" value="PFOR_II"/>
</dbReference>
<dbReference type="InterPro" id="IPR029061">
    <property type="entry name" value="THDP-binding"/>
</dbReference>
<sequence length="619" mass="66675">MVESAGRNGKDSKQIVEVDTVAIRFAGDSGDGMQLAGDRFTNATALAGNDLSTFPDYPAEIRAPAGTLAGVSGFQINFSNKEVHTPGDEVDVLVAMNPAALKANLGDLKKGGVIIANVDNFGDKNLEKAGYTSSPLQDEAIRGAYKIHEVAITSMTRRALEDMELQSNLADRCKNFFAIGLMSWMYSRPVEPTKKWIHDKFGKRPDVLNANLRAFDAGYFFGETAEIFEHHYVVREATYAPGTYRNISGNVALAYGFIAAAKKMGLPLFWGAYPITPASDVLHELSRHKKFGVLTFQAEDEIAAMSATVGASYTGALAVTCSSGPGIALKGEAIGLGVMAELPMVICNVQRGGPSTGLPTKTEQADLLQAVCGRNGECPVPVLAACTPSDCFWTAIEASRLAVKYMTPVLLLSDGYLANGTEPWKLPRAADIPEMPVRFLTNPEDFKPYLRDKATLARPWVVPGTPKMQHRVGGLEKADITGNVSYDPQNHEHMVRTRAAKVAGIVKDIPPVQVIGKESGKVLVVGWGGTFGAITAAIEALQARGASVSQVHLRHLNPFPPNLGEVLKKFDKVLVPELNLGQLSKLIRAEFLVDAVGLNKVQGRPFMVSEIISKVEELL</sequence>
<evidence type="ECO:0000313" key="5">
    <source>
        <dbReference type="EMBL" id="MBI3128390.1"/>
    </source>
</evidence>
<protein>
    <submittedName>
        <fullName evidence="5">2-oxoacid:acceptor oxidoreductase subunit alpha</fullName>
    </submittedName>
</protein>
<evidence type="ECO:0000259" key="4">
    <source>
        <dbReference type="Pfam" id="PF17147"/>
    </source>
</evidence>
<gene>
    <name evidence="5" type="ORF">HYZ11_12355</name>
</gene>
<dbReference type="CDD" id="cd07034">
    <property type="entry name" value="TPP_PYR_PFOR_IOR-alpha_like"/>
    <property type="match status" value="1"/>
</dbReference>
<dbReference type="Pfam" id="PF01558">
    <property type="entry name" value="POR"/>
    <property type="match status" value="1"/>
</dbReference>
<dbReference type="FunFam" id="3.40.50.970:FF:000022">
    <property type="entry name" value="2-oxoglutarate ferredoxin oxidoreductase alpha subunit"/>
    <property type="match status" value="1"/>
</dbReference>
<dbReference type="GO" id="GO:0006979">
    <property type="term" value="P:response to oxidative stress"/>
    <property type="evidence" value="ECO:0007669"/>
    <property type="project" value="TreeGrafter"/>
</dbReference>
<evidence type="ECO:0000313" key="6">
    <source>
        <dbReference type="Proteomes" id="UP000782312"/>
    </source>
</evidence>